<reference evidence="2 3" key="1">
    <citation type="journal article" date="2013" name="Curr. Biol.">
        <title>The Genome of the Foraminiferan Reticulomyxa filosa.</title>
        <authorList>
            <person name="Glockner G."/>
            <person name="Hulsmann N."/>
            <person name="Schleicher M."/>
            <person name="Noegel A.A."/>
            <person name="Eichinger L."/>
            <person name="Gallinger C."/>
            <person name="Pawlowski J."/>
            <person name="Sierra R."/>
            <person name="Euteneuer U."/>
            <person name="Pillet L."/>
            <person name="Moustafa A."/>
            <person name="Platzer M."/>
            <person name="Groth M."/>
            <person name="Szafranski K."/>
            <person name="Schliwa M."/>
        </authorList>
    </citation>
    <scope>NUCLEOTIDE SEQUENCE [LARGE SCALE GENOMIC DNA]</scope>
</reference>
<evidence type="ECO:0000313" key="2">
    <source>
        <dbReference type="EMBL" id="ETO24742.1"/>
    </source>
</evidence>
<feature type="transmembrane region" description="Helical" evidence="1">
    <location>
        <begin position="358"/>
        <end position="382"/>
    </location>
</feature>
<proteinExistence type="predicted"/>
<keyword evidence="1" id="KW-1133">Transmembrane helix</keyword>
<dbReference type="Proteomes" id="UP000023152">
    <property type="component" value="Unassembled WGS sequence"/>
</dbReference>
<accession>X6NHB1</accession>
<keyword evidence="3" id="KW-1185">Reference proteome</keyword>
<organism evidence="2 3">
    <name type="scientific">Reticulomyxa filosa</name>
    <dbReference type="NCBI Taxonomy" id="46433"/>
    <lineage>
        <taxon>Eukaryota</taxon>
        <taxon>Sar</taxon>
        <taxon>Rhizaria</taxon>
        <taxon>Retaria</taxon>
        <taxon>Foraminifera</taxon>
        <taxon>Monothalamids</taxon>
        <taxon>Reticulomyxidae</taxon>
        <taxon>Reticulomyxa</taxon>
    </lineage>
</organism>
<sequence>DCNIRVDETITNQVLAVSCPNQTIHEFNPKCVFYCTATGTGCGNIQLSAINSPDVYVYIDTVSTTGLACFVFDYIYLLYADATELSNKEKSIDITCNSPNACPKSMFTIDGYDNVKLFCADYFSCDATVIEIANFSSLNISANAQGLYNSSLTLQYGSYVFVSSEDTTNAGQAFRASHWYFNTIYRAYVTCNYESDCEDTTFQSFQTGKLSMFCGSDQNDHKENCNNAQIESYENSSLNLVCIGGSSCVDAKVTYDANENFDSACDITCELNQQAMDLVTCENMAITVKNSKRGYDAIALSCEVDQEYESCKEVTITCGEFGYTCSCPVSYDSHEDEWYCDGKCGTSQCEKSSSSSELSAGAVAGIVLFVLVFAGVVICLVYQCFKKRKVESQLLTPLGSQTSGKNVQSGNNTVIFVFFNKIKVFDKFALFLTNLYEIFSQLKQIYIFTVDVISTFITQQNSCNNKNLLQRFNQKKKKKFERCKD</sequence>
<comment type="caution">
    <text evidence="2">The sequence shown here is derived from an EMBL/GenBank/DDBJ whole genome shotgun (WGS) entry which is preliminary data.</text>
</comment>
<evidence type="ECO:0000313" key="3">
    <source>
        <dbReference type="Proteomes" id="UP000023152"/>
    </source>
</evidence>
<feature type="non-terminal residue" evidence="2">
    <location>
        <position position="1"/>
    </location>
</feature>
<keyword evidence="1" id="KW-0472">Membrane</keyword>
<gene>
    <name evidence="2" type="ORF">RFI_12416</name>
</gene>
<protein>
    <recommendedName>
        <fullName evidence="4">EGF-like domain-containing protein</fullName>
    </recommendedName>
</protein>
<keyword evidence="1" id="KW-0812">Transmembrane</keyword>
<evidence type="ECO:0008006" key="4">
    <source>
        <dbReference type="Google" id="ProtNLM"/>
    </source>
</evidence>
<evidence type="ECO:0000256" key="1">
    <source>
        <dbReference type="SAM" id="Phobius"/>
    </source>
</evidence>
<name>X6NHB1_RETFI</name>
<dbReference type="AlphaFoldDB" id="X6NHB1"/>
<dbReference type="EMBL" id="ASPP01008992">
    <property type="protein sequence ID" value="ETO24742.1"/>
    <property type="molecule type" value="Genomic_DNA"/>
</dbReference>